<feature type="chain" id="PRO_5034880937" evidence="1">
    <location>
        <begin position="23"/>
        <end position="79"/>
    </location>
</feature>
<evidence type="ECO:0000313" key="3">
    <source>
        <dbReference type="Proteomes" id="UP000439903"/>
    </source>
</evidence>
<protein>
    <submittedName>
        <fullName evidence="2">Uncharacterized protein</fullName>
    </submittedName>
</protein>
<sequence length="79" mass="8716">MMKVFLWFLVVCCIACSMQVHALPVHEDHLVKRCSFFSELIGDCDDGLNFGDNCSVLACKKDLVCKNDPITGTPTCTTS</sequence>
<organism evidence="2 3">
    <name type="scientific">Gigaspora margarita</name>
    <dbReference type="NCBI Taxonomy" id="4874"/>
    <lineage>
        <taxon>Eukaryota</taxon>
        <taxon>Fungi</taxon>
        <taxon>Fungi incertae sedis</taxon>
        <taxon>Mucoromycota</taxon>
        <taxon>Glomeromycotina</taxon>
        <taxon>Glomeromycetes</taxon>
        <taxon>Diversisporales</taxon>
        <taxon>Gigasporaceae</taxon>
        <taxon>Gigaspora</taxon>
    </lineage>
</organism>
<dbReference type="Proteomes" id="UP000439903">
    <property type="component" value="Unassembled WGS sequence"/>
</dbReference>
<evidence type="ECO:0000256" key="1">
    <source>
        <dbReference type="SAM" id="SignalP"/>
    </source>
</evidence>
<dbReference type="EMBL" id="WTPW01000967">
    <property type="protein sequence ID" value="KAF0465985.1"/>
    <property type="molecule type" value="Genomic_DNA"/>
</dbReference>
<comment type="caution">
    <text evidence="2">The sequence shown here is derived from an EMBL/GenBank/DDBJ whole genome shotgun (WGS) entry which is preliminary data.</text>
</comment>
<gene>
    <name evidence="2" type="ORF">F8M41_026199</name>
</gene>
<evidence type="ECO:0000313" key="2">
    <source>
        <dbReference type="EMBL" id="KAF0465985.1"/>
    </source>
</evidence>
<dbReference type="AlphaFoldDB" id="A0A8H3XJ80"/>
<name>A0A8H3XJ80_GIGMA</name>
<keyword evidence="3" id="KW-1185">Reference proteome</keyword>
<accession>A0A8H3XJ80</accession>
<proteinExistence type="predicted"/>
<dbReference type="OrthoDB" id="2303075at2759"/>
<reference evidence="2 3" key="1">
    <citation type="journal article" date="2019" name="Environ. Microbiol.">
        <title>At the nexus of three kingdoms: the genome of the mycorrhizal fungus Gigaspora margarita provides insights into plant, endobacterial and fungal interactions.</title>
        <authorList>
            <person name="Venice F."/>
            <person name="Ghignone S."/>
            <person name="Salvioli di Fossalunga A."/>
            <person name="Amselem J."/>
            <person name="Novero M."/>
            <person name="Xianan X."/>
            <person name="Sedzielewska Toro K."/>
            <person name="Morin E."/>
            <person name="Lipzen A."/>
            <person name="Grigoriev I.V."/>
            <person name="Henrissat B."/>
            <person name="Martin F.M."/>
            <person name="Bonfante P."/>
        </authorList>
    </citation>
    <scope>NUCLEOTIDE SEQUENCE [LARGE SCALE GENOMIC DNA]</scope>
    <source>
        <strain evidence="2 3">BEG34</strain>
    </source>
</reference>
<feature type="signal peptide" evidence="1">
    <location>
        <begin position="1"/>
        <end position="22"/>
    </location>
</feature>
<keyword evidence="1" id="KW-0732">Signal</keyword>